<feature type="compositionally biased region" description="Polar residues" evidence="4">
    <location>
        <begin position="56"/>
        <end position="73"/>
    </location>
</feature>
<dbReference type="GO" id="GO:0033314">
    <property type="term" value="P:mitotic DNA replication checkpoint signaling"/>
    <property type="evidence" value="ECO:0007669"/>
    <property type="project" value="TreeGrafter"/>
</dbReference>
<feature type="compositionally biased region" description="Polar residues" evidence="4">
    <location>
        <begin position="725"/>
        <end position="734"/>
    </location>
</feature>
<feature type="compositionally biased region" description="Acidic residues" evidence="4">
    <location>
        <begin position="252"/>
        <end position="263"/>
    </location>
</feature>
<feature type="compositionally biased region" description="Basic and acidic residues" evidence="4">
    <location>
        <begin position="218"/>
        <end position="247"/>
    </location>
</feature>
<feature type="compositionally biased region" description="Acidic residues" evidence="4">
    <location>
        <begin position="932"/>
        <end position="951"/>
    </location>
</feature>
<dbReference type="OrthoDB" id="2130597at2759"/>
<feature type="compositionally biased region" description="Polar residues" evidence="4">
    <location>
        <begin position="499"/>
        <end position="521"/>
    </location>
</feature>
<evidence type="ECO:0000313" key="7">
    <source>
        <dbReference type="Proteomes" id="UP001152300"/>
    </source>
</evidence>
<evidence type="ECO:0000256" key="4">
    <source>
        <dbReference type="SAM" id="MobiDB-lite"/>
    </source>
</evidence>
<feature type="region of interest" description="Disordered" evidence="4">
    <location>
        <begin position="498"/>
        <end position="535"/>
    </location>
</feature>
<keyword evidence="3" id="KW-0539">Nucleus</keyword>
<feature type="compositionally biased region" description="Basic residues" evidence="4">
    <location>
        <begin position="124"/>
        <end position="133"/>
    </location>
</feature>
<feature type="region of interest" description="Disordered" evidence="4">
    <location>
        <begin position="1125"/>
        <end position="1247"/>
    </location>
</feature>
<comment type="caution">
    <text evidence="6">The sequence shown here is derived from an EMBL/GenBank/DDBJ whole genome shotgun (WGS) entry which is preliminary data.</text>
</comment>
<dbReference type="InterPro" id="IPR024146">
    <property type="entry name" value="Claspin"/>
</dbReference>
<dbReference type="Pfam" id="PF09444">
    <property type="entry name" value="MRC1"/>
    <property type="match status" value="1"/>
</dbReference>
<dbReference type="PANTHER" id="PTHR14396">
    <property type="entry name" value="CLASPIN"/>
    <property type="match status" value="1"/>
</dbReference>
<feature type="compositionally biased region" description="Acidic residues" evidence="4">
    <location>
        <begin position="592"/>
        <end position="646"/>
    </location>
</feature>
<dbReference type="InterPro" id="IPR018564">
    <property type="entry name" value="Repl_chkpnt_MRC1_dom"/>
</dbReference>
<feature type="region of interest" description="Disordered" evidence="4">
    <location>
        <begin position="324"/>
        <end position="429"/>
    </location>
</feature>
<feature type="compositionally biased region" description="Polar residues" evidence="4">
    <location>
        <begin position="169"/>
        <end position="181"/>
    </location>
</feature>
<feature type="compositionally biased region" description="Basic and acidic residues" evidence="4">
    <location>
        <begin position="1342"/>
        <end position="1366"/>
    </location>
</feature>
<feature type="region of interest" description="Disordered" evidence="4">
    <location>
        <begin position="896"/>
        <end position="951"/>
    </location>
</feature>
<reference evidence="6" key="1">
    <citation type="submission" date="2022-11" db="EMBL/GenBank/DDBJ databases">
        <title>Genome Resource of Sclerotinia nivalis Strain SnTB1, a Plant Pathogen Isolated from American Ginseng.</title>
        <authorList>
            <person name="Fan S."/>
        </authorList>
    </citation>
    <scope>NUCLEOTIDE SEQUENCE</scope>
    <source>
        <strain evidence="6">SnTB1</strain>
    </source>
</reference>
<evidence type="ECO:0000256" key="2">
    <source>
        <dbReference type="ARBA" id="ARBA00022553"/>
    </source>
</evidence>
<accession>A0A9X0AR77</accession>
<feature type="compositionally biased region" description="Polar residues" evidence="4">
    <location>
        <begin position="1141"/>
        <end position="1160"/>
    </location>
</feature>
<proteinExistence type="predicted"/>
<feature type="compositionally biased region" description="Low complexity" evidence="4">
    <location>
        <begin position="1296"/>
        <end position="1314"/>
    </location>
</feature>
<feature type="compositionally biased region" description="Basic residues" evidence="4">
    <location>
        <begin position="917"/>
        <end position="926"/>
    </location>
</feature>
<feature type="compositionally biased region" description="Low complexity" evidence="4">
    <location>
        <begin position="1"/>
        <end position="15"/>
    </location>
</feature>
<feature type="compositionally biased region" description="Basic residues" evidence="4">
    <location>
        <begin position="45"/>
        <end position="55"/>
    </location>
</feature>
<name>A0A9X0AR77_9HELO</name>
<evidence type="ECO:0000256" key="3">
    <source>
        <dbReference type="ARBA" id="ARBA00023242"/>
    </source>
</evidence>
<feature type="compositionally biased region" description="Basic and acidic residues" evidence="4">
    <location>
        <begin position="281"/>
        <end position="292"/>
    </location>
</feature>
<feature type="compositionally biased region" description="Basic and acidic residues" evidence="4">
    <location>
        <begin position="568"/>
        <end position="589"/>
    </location>
</feature>
<organism evidence="6 7">
    <name type="scientific">Sclerotinia nivalis</name>
    <dbReference type="NCBI Taxonomy" id="352851"/>
    <lineage>
        <taxon>Eukaryota</taxon>
        <taxon>Fungi</taxon>
        <taxon>Dikarya</taxon>
        <taxon>Ascomycota</taxon>
        <taxon>Pezizomycotina</taxon>
        <taxon>Leotiomycetes</taxon>
        <taxon>Helotiales</taxon>
        <taxon>Sclerotiniaceae</taxon>
        <taxon>Sclerotinia</taxon>
    </lineage>
</organism>
<evidence type="ECO:0000256" key="1">
    <source>
        <dbReference type="ARBA" id="ARBA00004123"/>
    </source>
</evidence>
<feature type="domain" description="DNA replication checkpoint mediator MRC1" evidence="5">
    <location>
        <begin position="979"/>
        <end position="1115"/>
    </location>
</feature>
<protein>
    <recommendedName>
        <fullName evidence="5">DNA replication checkpoint mediator MRC1 domain-containing protein</fullName>
    </recommendedName>
</protein>
<keyword evidence="2" id="KW-0597">Phosphoprotein</keyword>
<feature type="compositionally biased region" description="Acidic residues" evidence="4">
    <location>
        <begin position="384"/>
        <end position="393"/>
    </location>
</feature>
<evidence type="ECO:0000259" key="5">
    <source>
        <dbReference type="Pfam" id="PF09444"/>
    </source>
</evidence>
<feature type="compositionally biased region" description="Polar residues" evidence="4">
    <location>
        <begin position="1190"/>
        <end position="1203"/>
    </location>
</feature>
<dbReference type="EMBL" id="JAPEIS010000004">
    <property type="protein sequence ID" value="KAJ8067462.1"/>
    <property type="molecule type" value="Genomic_DNA"/>
</dbReference>
<feature type="compositionally biased region" description="Basic and acidic residues" evidence="4">
    <location>
        <begin position="134"/>
        <end position="149"/>
    </location>
</feature>
<feature type="region of interest" description="Disordered" evidence="4">
    <location>
        <begin position="1296"/>
        <end position="1366"/>
    </location>
</feature>
<feature type="compositionally biased region" description="Polar residues" evidence="4">
    <location>
        <begin position="189"/>
        <end position="199"/>
    </location>
</feature>
<feature type="region of interest" description="Disordered" evidence="4">
    <location>
        <begin position="568"/>
        <end position="738"/>
    </location>
</feature>
<feature type="region of interest" description="Disordered" evidence="4">
    <location>
        <begin position="1"/>
        <end position="311"/>
    </location>
</feature>
<feature type="region of interest" description="Disordered" evidence="4">
    <location>
        <begin position="1063"/>
        <end position="1087"/>
    </location>
</feature>
<sequence length="1382" mass="152888">MASSRESSPATSTSPMELTPKSKIRADLAAAGLDSSDEESVSGNARKRLALRKPKSNSSKLDTSNSNSQSTLPSGKEGSIEIESQSSSDDEDISRPRGRMAARMRATLDGSDDDQLVVNNPRERVKRLLKKKPRPESPKIADGDSHTDETGTPVISGKHRMGTSPPQTPVKSTPRQESTSPGLFVTPNAGRSATPQADSSRLDGVSMNPASVSNKLRALAEKKRQEQRAKGAEERKKKATKAAERKRQAASIEEDDQGSTEDEGGQRLTQQNRPTRKASKRAIEEMHKETQRMSRNMQLAHNPITKKKITKQSLFARFGYKQAGEPNVASSDPVRPTSSSPPPAPQSDIEMQDTPPTSPPDDMNVKEKQKSAEPPQVISTTMDMVDEEEDLPTLEEVLKSSPPSRKEKGKGKAVYTELPEVSPEKKSVFKQRPIRVRPAKVDTGNLELDSDSDLEIVRVKKSARNAKLDAIFNRVPEKQAQEPHSMVALRMLAHLRSPGKQNTGRNQKPSMTAQDLQNSLQLKARQQAHREREERLQALRDRGIIVQTSEEREKEMAEVYDLLAKARREGEEIQAREKAAAKKERKANGEVDPLDDSSDDEDWSETNEVPEEEEASGSEDNEHENSENSENEESGEGEDEEIEKEEETAHSVAPNPFFDNEAEEDEESEIDLSIPEDPVDPMDAEEEEEEVTLPLHRKSRRSNVISDDEEEEDILTMTPKAPRTLSLTQPQTDSPVVPTSVLRSATKTFIPGLTVTGPAGLGLTQIFQGTMDDSQDIFEASNPKSQTFGAKGNSMDFLRRRALPELPDFVPTMNDEESQDIVMDSQTQIAASQPADSETQGIQISFSQSQIHDFDSLVENPLSTQVSEFPNTQDEGFSMITPIKSRFMDPPSTAGTFRMGSQSTEIPVEDIQETPIMKRKGKLRRRAQVDSVSEDDESLDAVEGDENQNDDFEINANAFDVMRKAAKKKPKVLDNFDKKKSDAKNMVNEQAEESEDEYAGLGGASDDESGGEEDAFVKEMIDDEKKDIDESELAKFYADRERANDEKQIEKLYNDISKGMLRRKRGADYDLSDSDDGGEARQRRKRAAEAKLRKALLADEKIGKIAQNPKKEAFLCAIEDRGSDDEMGFLDDFQEKEDTSDSQSQTQNDESQQPPQNQTGEVMGPPPKRKHSDGAGYVRPPPHLRRTGKKPSNLSEVRESLSSLIEDPHAMVTSTNFESDSDDDLEIEGGPEQGSQKNRDPFAVRRTGTSIIDRIQLKRESSSNVAANKERLAFAAPSSQPGHRVVPLLRKATTNSSILSGTSSTGVSTGMSATERMAGGKDEGSGIRRGGGKHSGVNSFVRESERKAMMEKKEKRREQKRFKGVESRRKAVGGLFGKGSFD</sequence>
<dbReference type="GO" id="GO:0010997">
    <property type="term" value="F:anaphase-promoting complex binding"/>
    <property type="evidence" value="ECO:0007669"/>
    <property type="project" value="TreeGrafter"/>
</dbReference>
<dbReference type="GO" id="GO:0005634">
    <property type="term" value="C:nucleus"/>
    <property type="evidence" value="ECO:0007669"/>
    <property type="project" value="UniProtKB-SubCell"/>
</dbReference>
<gene>
    <name evidence="6" type="ORF">OCU04_004807</name>
</gene>
<comment type="subcellular location">
    <subcellularLocation>
        <location evidence="1">Nucleus</location>
    </subcellularLocation>
</comment>
<dbReference type="PANTHER" id="PTHR14396:SF10">
    <property type="entry name" value="CLASPIN"/>
    <property type="match status" value="1"/>
</dbReference>
<feature type="compositionally biased region" description="Acidic residues" evidence="4">
    <location>
        <begin position="1219"/>
        <end position="1229"/>
    </location>
</feature>
<dbReference type="Proteomes" id="UP001152300">
    <property type="component" value="Unassembled WGS sequence"/>
</dbReference>
<keyword evidence="7" id="KW-1185">Reference proteome</keyword>
<evidence type="ECO:0000313" key="6">
    <source>
        <dbReference type="EMBL" id="KAJ8067462.1"/>
    </source>
</evidence>
<feature type="compositionally biased region" description="Polar residues" evidence="4">
    <location>
        <begin position="896"/>
        <end position="905"/>
    </location>
</feature>
<feature type="region of interest" description="Disordered" evidence="4">
    <location>
        <begin position="976"/>
        <end position="1013"/>
    </location>
</feature>
<feature type="compositionally biased region" description="Acidic residues" evidence="4">
    <location>
        <begin position="677"/>
        <end position="691"/>
    </location>
</feature>
<dbReference type="GO" id="GO:0007095">
    <property type="term" value="P:mitotic G2 DNA damage checkpoint signaling"/>
    <property type="evidence" value="ECO:0007669"/>
    <property type="project" value="TreeGrafter"/>
</dbReference>
<feature type="compositionally biased region" description="Acidic residues" evidence="4">
    <location>
        <begin position="1125"/>
        <end position="1140"/>
    </location>
</feature>
<feature type="compositionally biased region" description="Acidic residues" evidence="4">
    <location>
        <begin position="660"/>
        <end position="670"/>
    </location>
</feature>